<dbReference type="GeneID" id="36342698"/>
<name>W6U9V4_ECHGR</name>
<reference evidence="1 2" key="1">
    <citation type="journal article" date="2013" name="Nat. Genet.">
        <title>The genome of the hydatid tapeworm Echinococcus granulosus.</title>
        <authorList>
            <person name="Zheng H."/>
            <person name="Zhang W."/>
            <person name="Zhang L."/>
            <person name="Zhang Z."/>
            <person name="Li J."/>
            <person name="Lu G."/>
            <person name="Zhu Y."/>
            <person name="Wang Y."/>
            <person name="Huang Y."/>
            <person name="Liu J."/>
            <person name="Kang H."/>
            <person name="Chen J."/>
            <person name="Wang L."/>
            <person name="Chen A."/>
            <person name="Yu S."/>
            <person name="Gao Z."/>
            <person name="Jin L."/>
            <person name="Gu W."/>
            <person name="Wang Z."/>
            <person name="Zhao L."/>
            <person name="Shi B."/>
            <person name="Wen H."/>
            <person name="Lin R."/>
            <person name="Jones M.K."/>
            <person name="Brejova B."/>
            <person name="Vinar T."/>
            <person name="Zhao G."/>
            <person name="McManus D.P."/>
            <person name="Chen Z."/>
            <person name="Zhou Y."/>
            <person name="Wang S."/>
        </authorList>
    </citation>
    <scope>NUCLEOTIDE SEQUENCE [LARGE SCALE GENOMIC DNA]</scope>
</reference>
<dbReference type="CTD" id="36342698"/>
<dbReference type="EMBL" id="APAU02000067">
    <property type="protein sequence ID" value="EUB58153.1"/>
    <property type="molecule type" value="Genomic_DNA"/>
</dbReference>
<dbReference type="AlphaFoldDB" id="W6U9V4"/>
<gene>
    <name evidence="1" type="ORF">EGR_06983</name>
</gene>
<protein>
    <submittedName>
        <fullName evidence="1">Uncharacterized protein</fullName>
    </submittedName>
</protein>
<dbReference type="KEGG" id="egl:EGR_06983"/>
<evidence type="ECO:0000313" key="2">
    <source>
        <dbReference type="Proteomes" id="UP000019149"/>
    </source>
</evidence>
<proteinExistence type="predicted"/>
<evidence type="ECO:0000313" key="1">
    <source>
        <dbReference type="EMBL" id="EUB58153.1"/>
    </source>
</evidence>
<accession>W6U9V4</accession>
<dbReference type="RefSeq" id="XP_024349349.1">
    <property type="nucleotide sequence ID" value="XM_024496232.1"/>
</dbReference>
<sequence>MALQTIGGVLHHGPPSAAHHVNHILALITKIDTTFSLVNGAHAQGWQIDNRGLKIDAGIRFRGLSLQVPPCPRKSILPSHLMRQRRNRSLGEKQTPIISKKFTSPFSRLAPMEIHRPKKLAVLSSWYQLVTPPPLWSHGSTTLEKHLDHIGKLEMKGVRMQLRDSVVETKT</sequence>
<organism evidence="1 2">
    <name type="scientific">Echinococcus granulosus</name>
    <name type="common">Hydatid tapeworm</name>
    <dbReference type="NCBI Taxonomy" id="6210"/>
    <lineage>
        <taxon>Eukaryota</taxon>
        <taxon>Metazoa</taxon>
        <taxon>Spiralia</taxon>
        <taxon>Lophotrochozoa</taxon>
        <taxon>Platyhelminthes</taxon>
        <taxon>Cestoda</taxon>
        <taxon>Eucestoda</taxon>
        <taxon>Cyclophyllidea</taxon>
        <taxon>Taeniidae</taxon>
        <taxon>Echinococcus</taxon>
        <taxon>Echinococcus granulosus group</taxon>
    </lineage>
</organism>
<keyword evidence="2" id="KW-1185">Reference proteome</keyword>
<dbReference type="Proteomes" id="UP000019149">
    <property type="component" value="Unassembled WGS sequence"/>
</dbReference>
<comment type="caution">
    <text evidence="1">The sequence shown here is derived from an EMBL/GenBank/DDBJ whole genome shotgun (WGS) entry which is preliminary data.</text>
</comment>